<proteinExistence type="predicted"/>
<evidence type="ECO:0000313" key="2">
    <source>
        <dbReference type="Proteomes" id="UP001140066"/>
    </source>
</evidence>
<keyword evidence="2" id="KW-1185">Reference proteome</keyword>
<feature type="non-terminal residue" evidence="1">
    <location>
        <position position="298"/>
    </location>
</feature>
<gene>
    <name evidence="1" type="ORF">GGI18_005992</name>
</gene>
<accession>A0ACC1JS97</accession>
<dbReference type="Proteomes" id="UP001140066">
    <property type="component" value="Unassembled WGS sequence"/>
</dbReference>
<reference evidence="1" key="1">
    <citation type="submission" date="2022-07" db="EMBL/GenBank/DDBJ databases">
        <title>Phylogenomic reconstructions and comparative analyses of Kickxellomycotina fungi.</title>
        <authorList>
            <person name="Reynolds N.K."/>
            <person name="Stajich J.E."/>
            <person name="Barry K."/>
            <person name="Grigoriev I.V."/>
            <person name="Crous P."/>
            <person name="Smith M.E."/>
        </authorList>
    </citation>
    <scope>NUCLEOTIDE SEQUENCE</scope>
    <source>
        <strain evidence="1">BCRC 34191</strain>
    </source>
</reference>
<name>A0ACC1JS97_9FUNG</name>
<comment type="caution">
    <text evidence="1">The sequence shown here is derived from an EMBL/GenBank/DDBJ whole genome shotgun (WGS) entry which is preliminary data.</text>
</comment>
<organism evidence="1 2">
    <name type="scientific">Coemansia linderi</name>
    <dbReference type="NCBI Taxonomy" id="2663919"/>
    <lineage>
        <taxon>Eukaryota</taxon>
        <taxon>Fungi</taxon>
        <taxon>Fungi incertae sedis</taxon>
        <taxon>Zoopagomycota</taxon>
        <taxon>Kickxellomycotina</taxon>
        <taxon>Kickxellomycetes</taxon>
        <taxon>Kickxellales</taxon>
        <taxon>Kickxellaceae</taxon>
        <taxon>Coemansia</taxon>
    </lineage>
</organism>
<protein>
    <submittedName>
        <fullName evidence="1">Uncharacterized protein</fullName>
    </submittedName>
</protein>
<evidence type="ECO:0000313" key="1">
    <source>
        <dbReference type="EMBL" id="KAJ2766487.1"/>
    </source>
</evidence>
<dbReference type="EMBL" id="JANBUK010003685">
    <property type="protein sequence ID" value="KAJ2766487.1"/>
    <property type="molecule type" value="Genomic_DNA"/>
</dbReference>
<sequence>MLAPGSRELFSSSMALQPRSGSVTKTADFPSFGASGYAPSIRTTASALSLPESLEASLLGGLSGEQLAAAAAAATSGYQGPLLAGPNSSSSNSSSPTSNQALCIANLGLTSSDGHVPAPIDSGFAPTSQFDAAITDSQFAAIFGRMPTEHKFGNSDTSGAGCSDSDNSSDHVPTAADARLLPLGGQGYRAASPDTLDVLIKATTVGSKMSDPLSEFFPRSPRIATQSILTNTSVTTKAMNGAIDPVGSASQDLAMLFSLDSTKSAPLGLVDLPLPHRQQSLPQANGPSFMPTGAKLLG</sequence>